<evidence type="ECO:0000256" key="2">
    <source>
        <dbReference type="ARBA" id="ARBA00008820"/>
    </source>
</evidence>
<dbReference type="PANTHER" id="PTHR34803:SF2">
    <property type="entry name" value="PHOTOSYSTEM I REACTION CENTER SUBUNIT XI, CHLOROPLASTIC"/>
    <property type="match status" value="1"/>
</dbReference>
<feature type="domain" description="Photosystem I PsaL reaction centre subunit XI" evidence="10">
    <location>
        <begin position="31"/>
        <end position="173"/>
    </location>
</feature>
<feature type="transmembrane region" description="Helical" evidence="9">
    <location>
        <begin position="151"/>
        <end position="170"/>
    </location>
</feature>
<dbReference type="EMBL" id="MH795132">
    <property type="protein sequence ID" value="AYO28701.1"/>
    <property type="molecule type" value="Genomic_DNA"/>
</dbReference>
<dbReference type="InterPro" id="IPR003757">
    <property type="entry name" value="PSI_PsaL"/>
</dbReference>
<keyword evidence="4 9" id="KW-0812">Transmembrane</keyword>
<keyword evidence="7 9" id="KW-0472">Membrane</keyword>
<evidence type="ECO:0000256" key="1">
    <source>
        <dbReference type="ARBA" id="ARBA00004141"/>
    </source>
</evidence>
<dbReference type="SUPFAM" id="SSF81568">
    <property type="entry name" value="Photosystem I reaction center subunit XI, PsaL"/>
    <property type="match status" value="1"/>
</dbReference>
<feature type="transmembrane region" description="Helical" evidence="9">
    <location>
        <begin position="102"/>
        <end position="125"/>
    </location>
</feature>
<evidence type="ECO:0000256" key="5">
    <source>
        <dbReference type="ARBA" id="ARBA00022836"/>
    </source>
</evidence>
<evidence type="ECO:0000256" key="6">
    <source>
        <dbReference type="ARBA" id="ARBA00022989"/>
    </source>
</evidence>
<name>A0A3G2R0R8_9STRA</name>
<geneLocation type="plastid" evidence="11"/>
<dbReference type="AlphaFoldDB" id="A0A3G2R0R8"/>
<keyword evidence="6 9" id="KW-1133">Transmembrane helix</keyword>
<evidence type="ECO:0000256" key="9">
    <source>
        <dbReference type="SAM" id="Phobius"/>
    </source>
</evidence>
<dbReference type="PANTHER" id="PTHR34803">
    <property type="entry name" value="PHOTOSYSTEM I REACTION CENTER SUBUNIT XI, CHLOROPLASTIC"/>
    <property type="match status" value="1"/>
</dbReference>
<dbReference type="Gene3D" id="1.20.1240.10">
    <property type="entry name" value="Photosystem I PsaL, reaction centre subunit XI"/>
    <property type="match status" value="1"/>
</dbReference>
<dbReference type="Pfam" id="PF02605">
    <property type="entry name" value="PsaL"/>
    <property type="match status" value="1"/>
</dbReference>
<keyword evidence="5" id="KW-0603">Photosystem I</keyword>
<evidence type="ECO:0000256" key="3">
    <source>
        <dbReference type="ARBA" id="ARBA00022531"/>
    </source>
</evidence>
<dbReference type="GO" id="GO:0015979">
    <property type="term" value="P:photosynthesis"/>
    <property type="evidence" value="ECO:0007669"/>
    <property type="project" value="UniProtKB-KW"/>
</dbReference>
<comment type="similarity">
    <text evidence="2">Belongs to the PsaL family.</text>
</comment>
<keyword evidence="3" id="KW-0602">Photosynthesis</keyword>
<sequence>MIINKANNFDFFTIEKEGQLTTTPTKNFDMITAYEGDPFAGHLSTPVTTSFLTKTYLGLLPAYKKGLTPLLRGINVGYAHGYFLLGPFVKLGPLRDSEVANFVGYISNLSLIIILTTGLLIYGFARFPENEITAKKHIAIDFLNAKGWREFTSGFIVGGFGGSSVAYLLIKIFTTFS</sequence>
<organism evidence="11">
    <name type="scientific">Neotessella volvocina</name>
    <dbReference type="NCBI Taxonomy" id="52559"/>
    <lineage>
        <taxon>Eukaryota</taxon>
        <taxon>Sar</taxon>
        <taxon>Stramenopiles</taxon>
        <taxon>Ochrophyta</taxon>
        <taxon>Synurophyceae</taxon>
        <taxon>Synurales</taxon>
        <taxon>Neotessellaceae</taxon>
        <taxon>Neotessella</taxon>
    </lineage>
</organism>
<reference evidence="11" key="1">
    <citation type="submission" date="2018-08" db="EMBL/GenBank/DDBJ databases">
        <title>Comparative Plastid Genomics of Synurophyceae: Evolutionary Evidence of Lateral Gene Transfer and Inverted Repeat Dynamics.</title>
        <authorList>
            <person name="Kim J.I."/>
            <person name="Shin H."/>
            <person name="Skaloud P."/>
            <person name="Jung J."/>
            <person name="Yoon H.S."/>
            <person name="Archibald J.M."/>
            <person name="Shin W."/>
        </authorList>
    </citation>
    <scope>NUCLEOTIDE SEQUENCE</scope>
    <source>
        <strain evidence="11">CCMP1781</strain>
    </source>
</reference>
<protein>
    <recommendedName>
        <fullName evidence="8">PSI subunit V</fullName>
    </recommendedName>
</protein>
<evidence type="ECO:0000256" key="8">
    <source>
        <dbReference type="ARBA" id="ARBA00032768"/>
    </source>
</evidence>
<evidence type="ECO:0000313" key="11">
    <source>
        <dbReference type="EMBL" id="AYO28701.1"/>
    </source>
</evidence>
<accession>A0A3G2R0R8</accession>
<evidence type="ECO:0000259" key="10">
    <source>
        <dbReference type="Pfam" id="PF02605"/>
    </source>
</evidence>
<evidence type="ECO:0000256" key="4">
    <source>
        <dbReference type="ARBA" id="ARBA00022692"/>
    </source>
</evidence>
<gene>
    <name evidence="11" type="primary">psaL</name>
</gene>
<comment type="subcellular location">
    <subcellularLocation>
        <location evidence="1">Membrane</location>
        <topology evidence="1">Multi-pass membrane protein</topology>
    </subcellularLocation>
</comment>
<dbReference type="GO" id="GO:0009538">
    <property type="term" value="C:photosystem I reaction center"/>
    <property type="evidence" value="ECO:0007669"/>
    <property type="project" value="InterPro"/>
</dbReference>
<evidence type="ECO:0000256" key="7">
    <source>
        <dbReference type="ARBA" id="ARBA00023136"/>
    </source>
</evidence>
<dbReference type="InterPro" id="IPR036592">
    <property type="entry name" value="PSI_PsaL_sf"/>
</dbReference>
<dbReference type="InterPro" id="IPR022980">
    <property type="entry name" value="PSI_suXI"/>
</dbReference>
<proteinExistence type="inferred from homology"/>
<keyword evidence="11" id="KW-0934">Plastid</keyword>